<dbReference type="PANTHER" id="PTHR12234:SF1">
    <property type="entry name" value="FORMIMINOTRANSFERASE N-TERMINAL SUBDOMAIN-CONTAINING PROTEIN"/>
    <property type="match status" value="1"/>
</dbReference>
<dbReference type="Pfam" id="PF07837">
    <property type="entry name" value="FTCD_N"/>
    <property type="match status" value="1"/>
</dbReference>
<dbReference type="Gramene" id="mRNA:HanXRQr2_Chr17g0779191">
    <property type="protein sequence ID" value="mRNA:HanXRQr2_Chr17g0779191"/>
    <property type="gene ID" value="HanXRQr2_Chr17g0779191"/>
</dbReference>
<dbReference type="InParanoid" id="A0A251RKI5"/>
<gene>
    <name evidence="3" type="ORF">HannXRQ_Chr17g0533561</name>
    <name evidence="2" type="ORF">HanXRQr2_Chr17g0779191</name>
</gene>
<dbReference type="PANTHER" id="PTHR12234">
    <property type="entry name" value="FORMIMINOTRANSFERASE-CYCLODEAMINASE"/>
    <property type="match status" value="1"/>
</dbReference>
<accession>A0A251RKI5</accession>
<proteinExistence type="predicted"/>
<dbReference type="EC" id="2.1.2.5" evidence="2"/>
<dbReference type="GO" id="GO:0005542">
    <property type="term" value="F:folic acid binding"/>
    <property type="evidence" value="ECO:0007669"/>
    <property type="project" value="InterPro"/>
</dbReference>
<dbReference type="GO" id="GO:0030272">
    <property type="term" value="F:5-formyltetrahydrofolate cyclo-ligase activity"/>
    <property type="evidence" value="ECO:0007669"/>
    <property type="project" value="UniProtKB-EC"/>
</dbReference>
<protein>
    <submittedName>
        <fullName evidence="2">5-formyltetrahydrofolate cyclo-ligase, Glutamate formimidoyltransferase</fullName>
        <ecNumber evidence="2">2.1.2.5</ecNumber>
        <ecNumber evidence="2">6.3.3.2</ecNumber>
    </submittedName>
    <submittedName>
        <fullName evidence="3">Putative formiminotransferase subdomain-containing protein</fullName>
    </submittedName>
</protein>
<evidence type="ECO:0000313" key="4">
    <source>
        <dbReference type="Proteomes" id="UP000215914"/>
    </source>
</evidence>
<keyword evidence="4" id="KW-1185">Reference proteome</keyword>
<evidence type="ECO:0000259" key="1">
    <source>
        <dbReference type="SMART" id="SM01222"/>
    </source>
</evidence>
<sequence length="330" mass="35760">MFNFLLKVVLIGDSRVGISEFIISVEFVTSTLQDWKLMSTSTFCCGKLYISEARNKLALESIERAAKQFPDAPIVNEFKDETYNRVGYTLVSLSSDSLKNAVFSMAKAAYEVIDLDLHTGSHPRLGVVDHICFHPLAATSLEQVATIARAIAKEVGSKLKVPCYTYGAARKDQRSLDAVRRELGYYKPNASGQQWSGGLQAAVLPLEPDEGPAQVVKAKGVVVIGATKWVDNYNVPVFCTDICTVGRIARRVSGRGGGLASVQSLALVHDNNVIEVACKMLEPSEVGGEQVQGLIEQLGAQACVKVGKGYFTDLSPDAIVRTYFKLTSSS</sequence>
<dbReference type="GO" id="GO:0030409">
    <property type="term" value="F:glutamate formimidoyltransferase activity"/>
    <property type="evidence" value="ECO:0007669"/>
    <property type="project" value="UniProtKB-EC"/>
</dbReference>
<feature type="domain" description="Formiminotransferase N-terminal subdomain" evidence="1">
    <location>
        <begin position="42"/>
        <end position="228"/>
    </location>
</feature>
<evidence type="ECO:0000313" key="2">
    <source>
        <dbReference type="EMBL" id="KAF5753352.1"/>
    </source>
</evidence>
<evidence type="ECO:0000313" key="3">
    <source>
        <dbReference type="EMBL" id="OTF84848.1"/>
    </source>
</evidence>
<dbReference type="EMBL" id="MNCJ02000332">
    <property type="protein sequence ID" value="KAF5753352.1"/>
    <property type="molecule type" value="Genomic_DNA"/>
</dbReference>
<reference evidence="3" key="2">
    <citation type="submission" date="2017-02" db="EMBL/GenBank/DDBJ databases">
        <title>Sunflower complete genome.</title>
        <authorList>
            <person name="Langlade N."/>
            <person name="Munos S."/>
        </authorList>
    </citation>
    <scope>NUCLEOTIDE SEQUENCE [LARGE SCALE GENOMIC DNA]</scope>
    <source>
        <tissue evidence="3">Leaves</tissue>
    </source>
</reference>
<dbReference type="Gene3D" id="3.30.990.10">
    <property type="entry name" value="Formiminotransferase, N-terminal subdomain"/>
    <property type="match status" value="1"/>
</dbReference>
<dbReference type="InterPro" id="IPR037064">
    <property type="entry name" value="Formiminotransferase_N_sf"/>
</dbReference>
<dbReference type="InterPro" id="IPR012886">
    <property type="entry name" value="Formiminotransferase_N"/>
</dbReference>
<dbReference type="EMBL" id="CM007906">
    <property type="protein sequence ID" value="OTF84848.1"/>
    <property type="molecule type" value="Genomic_DNA"/>
</dbReference>
<dbReference type="SUPFAM" id="SSF55116">
    <property type="entry name" value="Formiminotransferase domain of formiminotransferase-cyclodeaminase"/>
    <property type="match status" value="1"/>
</dbReference>
<dbReference type="Proteomes" id="UP000215914">
    <property type="component" value="Chromosome 17"/>
</dbReference>
<dbReference type="SMART" id="SM01222">
    <property type="entry name" value="FTCD_N"/>
    <property type="match status" value="1"/>
</dbReference>
<keyword evidence="3" id="KW-0808">Transferase</keyword>
<dbReference type="InterPro" id="IPR051623">
    <property type="entry name" value="FTCD"/>
</dbReference>
<organism evidence="3 4">
    <name type="scientific">Helianthus annuus</name>
    <name type="common">Common sunflower</name>
    <dbReference type="NCBI Taxonomy" id="4232"/>
    <lineage>
        <taxon>Eukaryota</taxon>
        <taxon>Viridiplantae</taxon>
        <taxon>Streptophyta</taxon>
        <taxon>Embryophyta</taxon>
        <taxon>Tracheophyta</taxon>
        <taxon>Spermatophyta</taxon>
        <taxon>Magnoliopsida</taxon>
        <taxon>eudicotyledons</taxon>
        <taxon>Gunneridae</taxon>
        <taxon>Pentapetalae</taxon>
        <taxon>asterids</taxon>
        <taxon>campanulids</taxon>
        <taxon>Asterales</taxon>
        <taxon>Asteraceae</taxon>
        <taxon>Asteroideae</taxon>
        <taxon>Heliantheae alliance</taxon>
        <taxon>Heliantheae</taxon>
        <taxon>Helianthus</taxon>
    </lineage>
</organism>
<dbReference type="OMA" id="AHHENRN"/>
<dbReference type="EC" id="6.3.3.2" evidence="2"/>
<reference evidence="2 4" key="1">
    <citation type="journal article" date="2017" name="Nature">
        <title>The sunflower genome provides insights into oil metabolism, flowering and Asterid evolution.</title>
        <authorList>
            <person name="Badouin H."/>
            <person name="Gouzy J."/>
            <person name="Grassa C.J."/>
            <person name="Murat F."/>
            <person name="Staton S.E."/>
            <person name="Cottret L."/>
            <person name="Lelandais-Briere C."/>
            <person name="Owens G.L."/>
            <person name="Carrere S."/>
            <person name="Mayjonade B."/>
            <person name="Legrand L."/>
            <person name="Gill N."/>
            <person name="Kane N.C."/>
            <person name="Bowers J.E."/>
            <person name="Hubner S."/>
            <person name="Bellec A."/>
            <person name="Berard A."/>
            <person name="Berges H."/>
            <person name="Blanchet N."/>
            <person name="Boniface M.C."/>
            <person name="Brunel D."/>
            <person name="Catrice O."/>
            <person name="Chaidir N."/>
            <person name="Claudel C."/>
            <person name="Donnadieu C."/>
            <person name="Faraut T."/>
            <person name="Fievet G."/>
            <person name="Helmstetter N."/>
            <person name="King M."/>
            <person name="Knapp S.J."/>
            <person name="Lai Z."/>
            <person name="Le Paslier M.C."/>
            <person name="Lippi Y."/>
            <person name="Lorenzon L."/>
            <person name="Mandel J.R."/>
            <person name="Marage G."/>
            <person name="Marchand G."/>
            <person name="Marquand E."/>
            <person name="Bret-Mestries E."/>
            <person name="Morien E."/>
            <person name="Nambeesan S."/>
            <person name="Nguyen T."/>
            <person name="Pegot-Espagnet P."/>
            <person name="Pouilly N."/>
            <person name="Raftis F."/>
            <person name="Sallet E."/>
            <person name="Schiex T."/>
            <person name="Thomas J."/>
            <person name="Vandecasteele C."/>
            <person name="Vares D."/>
            <person name="Vear F."/>
            <person name="Vautrin S."/>
            <person name="Crespi M."/>
            <person name="Mangin B."/>
            <person name="Burke J.M."/>
            <person name="Salse J."/>
            <person name="Munos S."/>
            <person name="Vincourt P."/>
            <person name="Rieseberg L.H."/>
            <person name="Langlade N.B."/>
        </authorList>
    </citation>
    <scope>NUCLEOTIDE SEQUENCE [LARGE SCALE GENOMIC DNA]</scope>
    <source>
        <strain evidence="4">cv. SF193</strain>
        <tissue evidence="2">Leaves</tissue>
    </source>
</reference>
<dbReference type="InterPro" id="IPR022384">
    <property type="entry name" value="FormiminoTrfase_cat_dom_sf"/>
</dbReference>
<name>A0A251RKI5_HELAN</name>
<keyword evidence="2" id="KW-0436">Ligase</keyword>
<reference evidence="2" key="3">
    <citation type="submission" date="2020-06" db="EMBL/GenBank/DDBJ databases">
        <title>Helianthus annuus Genome sequencing and assembly Release 2.</title>
        <authorList>
            <person name="Gouzy J."/>
            <person name="Langlade N."/>
            <person name="Munos S."/>
        </authorList>
    </citation>
    <scope>NUCLEOTIDE SEQUENCE</scope>
    <source>
        <tissue evidence="2">Leaves</tissue>
    </source>
</reference>
<dbReference type="STRING" id="4232.A0A251RKI5"/>
<dbReference type="AlphaFoldDB" id="A0A251RKI5"/>